<evidence type="ECO:0000256" key="11">
    <source>
        <dbReference type="RuleBase" id="RU369064"/>
    </source>
</evidence>
<keyword evidence="10 11" id="KW-0472">Membrane</keyword>
<comment type="subcellular location">
    <subcellularLocation>
        <location evidence="11">Cell inner membrane</location>
        <topology evidence="11">Peripheral membrane protein</topology>
    </subcellularLocation>
</comment>
<evidence type="ECO:0000256" key="8">
    <source>
        <dbReference type="ARBA" id="ARBA00023065"/>
    </source>
</evidence>
<keyword evidence="4 11" id="KW-0533">Nickel</keyword>
<feature type="region of interest" description="Disordered" evidence="12">
    <location>
        <begin position="256"/>
        <end position="294"/>
    </location>
</feature>
<dbReference type="InterPro" id="IPR003593">
    <property type="entry name" value="AAA+_ATPase"/>
</dbReference>
<sequence>MSLLAARGLSHSYRSRPLLGPARTHEALSDISLEIAEGETVALLGRSGCGKSTLARLISGLERPTEGEILFQGTPLAAARGAARLKMRRAVQMVFQDSPDATNPRHTVGRIVAEPLRHLTRLDRKGREARVAELLDLVELPPRTAGMRPGQLSGGQLQRVCIARALAPEPRLVILDEAVSNLDLHLQASTLAFLGDIRRQSGIACLFITHDLRLVSRFADRVLVMDRGRIVEEAPSGELATLSHPASRALREAILPPFPGRPAASKAVTPPENPSEIPTAPVEADVAPSPITVP</sequence>
<keyword evidence="3 11" id="KW-0997">Cell inner membrane</keyword>
<feature type="domain" description="ABC transporter" evidence="13">
    <location>
        <begin position="13"/>
        <end position="252"/>
    </location>
</feature>
<dbReference type="PANTHER" id="PTHR43776:SF7">
    <property type="entry name" value="D,D-DIPEPTIDE TRANSPORT ATP-BINDING PROTEIN DDPF-RELATED"/>
    <property type="match status" value="1"/>
</dbReference>
<proteinExistence type="inferred from homology"/>
<evidence type="ECO:0000256" key="10">
    <source>
        <dbReference type="ARBA" id="ARBA00023136"/>
    </source>
</evidence>
<dbReference type="RefSeq" id="WP_202246998.1">
    <property type="nucleotide sequence ID" value="NZ_JAESJJ010000001.1"/>
</dbReference>
<evidence type="ECO:0000256" key="3">
    <source>
        <dbReference type="ARBA" id="ARBA00022519"/>
    </source>
</evidence>
<comment type="caution">
    <text evidence="14">The sequence shown here is derived from an EMBL/GenBank/DDBJ whole genome shotgun (WGS) entry which is preliminary data.</text>
</comment>
<dbReference type="PANTHER" id="PTHR43776">
    <property type="entry name" value="TRANSPORT ATP-BINDING PROTEIN"/>
    <property type="match status" value="1"/>
</dbReference>
<comment type="similarity">
    <text evidence="11">Belongs to the ABC transporter superfamily. Nickel importer (TC 3.A.1.5.3) family.</text>
</comment>
<dbReference type="Gene3D" id="3.40.50.300">
    <property type="entry name" value="P-loop containing nucleotide triphosphate hydrolases"/>
    <property type="match status" value="1"/>
</dbReference>
<dbReference type="PROSITE" id="PS50893">
    <property type="entry name" value="ABC_TRANSPORTER_2"/>
    <property type="match status" value="1"/>
</dbReference>
<dbReference type="InterPro" id="IPR027417">
    <property type="entry name" value="P-loop_NTPase"/>
</dbReference>
<keyword evidence="5 11" id="KW-0547">Nucleotide-binding</keyword>
<dbReference type="EC" id="7.2.2.11" evidence="11"/>
<accession>A0ABS1RMR0</accession>
<keyword evidence="1 11" id="KW-0813">Transport</keyword>
<dbReference type="Pfam" id="PF00005">
    <property type="entry name" value="ABC_tran"/>
    <property type="match status" value="1"/>
</dbReference>
<evidence type="ECO:0000256" key="12">
    <source>
        <dbReference type="SAM" id="MobiDB-lite"/>
    </source>
</evidence>
<evidence type="ECO:0000313" key="14">
    <source>
        <dbReference type="EMBL" id="MBL3607337.1"/>
    </source>
</evidence>
<comment type="function">
    <text evidence="11">Part of the ABC transporter complex NikABCDE involved in nickel import. Responsible for energy coupling to the transport system.</text>
</comment>
<evidence type="ECO:0000256" key="5">
    <source>
        <dbReference type="ARBA" id="ARBA00022741"/>
    </source>
</evidence>
<keyword evidence="2 11" id="KW-1003">Cell membrane</keyword>
<dbReference type="EMBL" id="JAESJJ010000001">
    <property type="protein sequence ID" value="MBL3607337.1"/>
    <property type="molecule type" value="Genomic_DNA"/>
</dbReference>
<keyword evidence="7 11" id="KW-1278">Translocase</keyword>
<dbReference type="InterPro" id="IPR014137">
    <property type="entry name" value="Nickel_NikE"/>
</dbReference>
<dbReference type="InterPro" id="IPR003439">
    <property type="entry name" value="ABC_transporter-like_ATP-bd"/>
</dbReference>
<keyword evidence="6 11" id="KW-0067">ATP-binding</keyword>
<keyword evidence="9 11" id="KW-0921">Nickel transport</keyword>
<organism evidence="14 15">
    <name type="scientific">Rhodovulum sulfidophilum</name>
    <name type="common">Rhodobacter sulfidophilus</name>
    <dbReference type="NCBI Taxonomy" id="35806"/>
    <lineage>
        <taxon>Bacteria</taxon>
        <taxon>Pseudomonadati</taxon>
        <taxon>Pseudomonadota</taxon>
        <taxon>Alphaproteobacteria</taxon>
        <taxon>Rhodobacterales</taxon>
        <taxon>Paracoccaceae</taxon>
        <taxon>Rhodovulum</taxon>
    </lineage>
</organism>
<dbReference type="Proteomes" id="UP000604473">
    <property type="component" value="Unassembled WGS sequence"/>
</dbReference>
<gene>
    <name evidence="14" type="primary">nikE</name>
    <name evidence="14" type="ORF">JMM60_00780</name>
</gene>
<evidence type="ECO:0000256" key="2">
    <source>
        <dbReference type="ARBA" id="ARBA00022475"/>
    </source>
</evidence>
<keyword evidence="15" id="KW-1185">Reference proteome</keyword>
<evidence type="ECO:0000256" key="1">
    <source>
        <dbReference type="ARBA" id="ARBA00022448"/>
    </source>
</evidence>
<dbReference type="GO" id="GO:0005524">
    <property type="term" value="F:ATP binding"/>
    <property type="evidence" value="ECO:0007669"/>
    <property type="project" value="UniProtKB-KW"/>
</dbReference>
<name>A0ABS1RMR0_RHOSU</name>
<dbReference type="NCBIfam" id="TIGR02769">
    <property type="entry name" value="nickel_nikE"/>
    <property type="match status" value="1"/>
</dbReference>
<comment type="catalytic activity">
    <reaction evidence="11">
        <text>Ni(2+)(out) + ATP + H2O = Ni(2+)(in) + ADP + phosphate + H(+)</text>
        <dbReference type="Rhea" id="RHEA:15557"/>
        <dbReference type="ChEBI" id="CHEBI:15377"/>
        <dbReference type="ChEBI" id="CHEBI:15378"/>
        <dbReference type="ChEBI" id="CHEBI:30616"/>
        <dbReference type="ChEBI" id="CHEBI:43474"/>
        <dbReference type="ChEBI" id="CHEBI:49786"/>
        <dbReference type="ChEBI" id="CHEBI:456216"/>
        <dbReference type="EC" id="7.2.2.11"/>
    </reaction>
</comment>
<evidence type="ECO:0000256" key="7">
    <source>
        <dbReference type="ARBA" id="ARBA00022967"/>
    </source>
</evidence>
<dbReference type="NCBIfam" id="NF007739">
    <property type="entry name" value="PRK10419.1"/>
    <property type="match status" value="1"/>
</dbReference>
<evidence type="ECO:0000256" key="6">
    <source>
        <dbReference type="ARBA" id="ARBA00022840"/>
    </source>
</evidence>
<reference evidence="14 15" key="1">
    <citation type="submission" date="2021-01" db="EMBL/GenBank/DDBJ databases">
        <title>Draft genomes of Rhodovulum sulfidophilum.</title>
        <authorList>
            <person name="Guzman M.S."/>
        </authorList>
    </citation>
    <scope>NUCLEOTIDE SEQUENCE [LARGE SCALE GENOMIC DNA]</scope>
    <source>
        <strain evidence="14 15">AB35</strain>
    </source>
</reference>
<keyword evidence="8 11" id="KW-0406">Ion transport</keyword>
<evidence type="ECO:0000313" key="15">
    <source>
        <dbReference type="Proteomes" id="UP000604473"/>
    </source>
</evidence>
<dbReference type="SUPFAM" id="SSF52540">
    <property type="entry name" value="P-loop containing nucleoside triphosphate hydrolases"/>
    <property type="match status" value="1"/>
</dbReference>
<evidence type="ECO:0000256" key="9">
    <source>
        <dbReference type="ARBA" id="ARBA00023112"/>
    </source>
</evidence>
<dbReference type="PROSITE" id="PS00211">
    <property type="entry name" value="ABC_TRANSPORTER_1"/>
    <property type="match status" value="1"/>
</dbReference>
<dbReference type="SMART" id="SM00382">
    <property type="entry name" value="AAA"/>
    <property type="match status" value="1"/>
</dbReference>
<dbReference type="InterPro" id="IPR050319">
    <property type="entry name" value="ABC_transp_ATP-bind"/>
</dbReference>
<evidence type="ECO:0000256" key="4">
    <source>
        <dbReference type="ARBA" id="ARBA00022596"/>
    </source>
</evidence>
<comment type="subunit">
    <text evidence="11">The complex is composed of two ATP-binding proteins (NikD and NikE), two transmembrane proteins (NikB and NikC) and a solute-binding protein (NikA).</text>
</comment>
<protein>
    <recommendedName>
        <fullName evidence="11">Nickel import ATP-binding protein NikE</fullName>
        <ecNumber evidence="11">7.2.2.11</ecNumber>
    </recommendedName>
</protein>
<dbReference type="InterPro" id="IPR017871">
    <property type="entry name" value="ABC_transporter-like_CS"/>
</dbReference>
<dbReference type="CDD" id="cd03257">
    <property type="entry name" value="ABC_NikE_OppD_transporters"/>
    <property type="match status" value="1"/>
</dbReference>
<evidence type="ECO:0000259" key="13">
    <source>
        <dbReference type="PROSITE" id="PS50893"/>
    </source>
</evidence>